<evidence type="ECO:0000259" key="1">
    <source>
        <dbReference type="Pfam" id="PF13699"/>
    </source>
</evidence>
<dbReference type="Pfam" id="PF13699">
    <property type="entry name" value="eCIS_core"/>
    <property type="match status" value="1"/>
</dbReference>
<evidence type="ECO:0000313" key="2">
    <source>
        <dbReference type="EMBL" id="UQX88110.1"/>
    </source>
</evidence>
<sequence>MAAELVQLPLPRRDVRPMSRPSGRTLDPWVRALFEPRFGQDFGRVRVHQDAAAAELTRAGQAHAVTSGDDIAFAPDSYRPTSAQGLVRMGHELAHVVQFRRGRPDVLGETRAHEAARTIASGGLVGSHQLGGPPRGMARDPLAPTPSPFAVGELEFVLGRFNSFTAGSSELSAADATSADSLAGHLKAMLAADPTTRFIVRGRSVAVENRPDLSSERARAVMAALVAAGIPRTALSTETTLSGPGRDEVDVRVAPPRSTVADLAPGVPPPAARKGSASDAANAVLKVPAIAGLKDRAEAEAKRQLGRTTTEDKVAIGVGTAGFLGVGTAALVLSAELRNLALSQLDGVTIPLAPLADLHFQVPVPGTNVRLGLDMRALGPIPNDILRSLSIKLQTQAPQLPGAPSAGGAASTAPSLGVIFQLDLTSLPKIGKALK</sequence>
<dbReference type="SUPFAM" id="SSF103088">
    <property type="entry name" value="OmpA-like"/>
    <property type="match status" value="1"/>
</dbReference>
<feature type="domain" description="eCIS core" evidence="1">
    <location>
        <begin position="26"/>
        <end position="102"/>
    </location>
</feature>
<dbReference type="RefSeq" id="WP_249771290.1">
    <property type="nucleotide sequence ID" value="NZ_CP097332.1"/>
</dbReference>
<proteinExistence type="predicted"/>
<dbReference type="Proteomes" id="UP001056336">
    <property type="component" value="Chromosome"/>
</dbReference>
<dbReference type="InterPro" id="IPR036737">
    <property type="entry name" value="OmpA-like_sf"/>
</dbReference>
<protein>
    <submittedName>
        <fullName evidence="2">DUF4157 domain-containing protein</fullName>
    </submittedName>
</protein>
<reference evidence="2" key="2">
    <citation type="submission" date="2022-05" db="EMBL/GenBank/DDBJ databases">
        <authorList>
            <person name="Kim J.-S."/>
            <person name="Lee K."/>
            <person name="Suh M."/>
            <person name="Eom M."/>
            <person name="Kim J.-S."/>
            <person name="Kim D.-S."/>
            <person name="Ko S.-H."/>
            <person name="Shin Y."/>
            <person name="Lee J.-S."/>
        </authorList>
    </citation>
    <scope>NUCLEOTIDE SEQUENCE</scope>
    <source>
        <strain evidence="2">N237</strain>
    </source>
</reference>
<gene>
    <name evidence="2" type="ORF">M6D93_17715</name>
</gene>
<reference evidence="2" key="1">
    <citation type="journal article" date="2018" name="Int. J. Syst. Evol. Microbiol.">
        <title>Jatrophihabitans telluris sp. nov., isolated from sediment soil of lava forest wetlands and the emended description of the genus Jatrophihabitans.</title>
        <authorList>
            <person name="Lee K.C."/>
            <person name="Suh M.K."/>
            <person name="Eom M.K."/>
            <person name="Kim K.K."/>
            <person name="Kim J.S."/>
            <person name="Kim D.S."/>
            <person name="Ko S.H."/>
            <person name="Shin Y.K."/>
            <person name="Lee J.S."/>
        </authorList>
    </citation>
    <scope>NUCLEOTIDE SEQUENCE</scope>
    <source>
        <strain evidence="2">N237</strain>
    </source>
</reference>
<organism evidence="2 3">
    <name type="scientific">Jatrophihabitans telluris</name>
    <dbReference type="NCBI Taxonomy" id="2038343"/>
    <lineage>
        <taxon>Bacteria</taxon>
        <taxon>Bacillati</taxon>
        <taxon>Actinomycetota</taxon>
        <taxon>Actinomycetes</taxon>
        <taxon>Jatrophihabitantales</taxon>
        <taxon>Jatrophihabitantaceae</taxon>
        <taxon>Jatrophihabitans</taxon>
    </lineage>
</organism>
<dbReference type="InterPro" id="IPR025295">
    <property type="entry name" value="eCIS_core_dom"/>
</dbReference>
<dbReference type="EMBL" id="CP097332">
    <property type="protein sequence ID" value="UQX88110.1"/>
    <property type="molecule type" value="Genomic_DNA"/>
</dbReference>
<dbReference type="Gene3D" id="3.30.1330.60">
    <property type="entry name" value="OmpA-like domain"/>
    <property type="match status" value="1"/>
</dbReference>
<keyword evidence="3" id="KW-1185">Reference proteome</keyword>
<accession>A0ABY4QYX2</accession>
<name>A0ABY4QYX2_9ACTN</name>
<evidence type="ECO:0000313" key="3">
    <source>
        <dbReference type="Proteomes" id="UP001056336"/>
    </source>
</evidence>